<gene>
    <name evidence="2" type="ORF">VTL71DRAFT_11900</name>
</gene>
<dbReference type="Proteomes" id="UP001595075">
    <property type="component" value="Unassembled WGS sequence"/>
</dbReference>
<feature type="compositionally biased region" description="Polar residues" evidence="1">
    <location>
        <begin position="209"/>
        <end position="220"/>
    </location>
</feature>
<evidence type="ECO:0000313" key="3">
    <source>
        <dbReference type="Proteomes" id="UP001595075"/>
    </source>
</evidence>
<sequence length="249" mass="26543">MQRVAQVLVVGFDKDEWTLPEAAVVDVRMLESLPGNGQTASRSLVSLGCWDTGPSCNPDPAGASLGGVGWGKVDGVESSSTKTSPGLTVLSAMHLTRRIGDVVAFSHTLVNGTDVLCISTARYDAAASPPAASGCFPKITTGLRDLLARVKRYKVFFENKDKGKQACEMGGPYLTVRGSVSIPFHLGNVACGSARRRQTKRKSKKETRQLGNASELSDTLPTHRFSSPMLVSEVPLEDASQVAHRSMPV</sequence>
<evidence type="ECO:0000256" key="1">
    <source>
        <dbReference type="SAM" id="MobiDB-lite"/>
    </source>
</evidence>
<feature type="compositionally biased region" description="Basic residues" evidence="1">
    <location>
        <begin position="194"/>
        <end position="205"/>
    </location>
</feature>
<proteinExistence type="predicted"/>
<protein>
    <submittedName>
        <fullName evidence="2">Uncharacterized protein</fullName>
    </submittedName>
</protein>
<evidence type="ECO:0000313" key="2">
    <source>
        <dbReference type="EMBL" id="KAL2072557.1"/>
    </source>
</evidence>
<reference evidence="2 3" key="1">
    <citation type="journal article" date="2024" name="Commun. Biol.">
        <title>Comparative genomic analysis of thermophilic fungi reveals convergent evolutionary adaptations and gene losses.</title>
        <authorList>
            <person name="Steindorff A.S."/>
            <person name="Aguilar-Pontes M.V."/>
            <person name="Robinson A.J."/>
            <person name="Andreopoulos B."/>
            <person name="LaButti K."/>
            <person name="Kuo A."/>
            <person name="Mondo S."/>
            <person name="Riley R."/>
            <person name="Otillar R."/>
            <person name="Haridas S."/>
            <person name="Lipzen A."/>
            <person name="Grimwood J."/>
            <person name="Schmutz J."/>
            <person name="Clum A."/>
            <person name="Reid I.D."/>
            <person name="Moisan M.C."/>
            <person name="Butler G."/>
            <person name="Nguyen T.T.M."/>
            <person name="Dewar K."/>
            <person name="Conant G."/>
            <person name="Drula E."/>
            <person name="Henrissat B."/>
            <person name="Hansel C."/>
            <person name="Singer S."/>
            <person name="Hutchinson M.I."/>
            <person name="de Vries R.P."/>
            <person name="Natvig D.O."/>
            <person name="Powell A.J."/>
            <person name="Tsang A."/>
            <person name="Grigoriev I.V."/>
        </authorList>
    </citation>
    <scope>NUCLEOTIDE SEQUENCE [LARGE SCALE GENOMIC DNA]</scope>
    <source>
        <strain evidence="2 3">CBS 494.80</strain>
    </source>
</reference>
<dbReference type="EMBL" id="JAZHXI010000004">
    <property type="protein sequence ID" value="KAL2072557.1"/>
    <property type="molecule type" value="Genomic_DNA"/>
</dbReference>
<keyword evidence="3" id="KW-1185">Reference proteome</keyword>
<accession>A0ABR4CSK5</accession>
<organism evidence="2 3">
    <name type="scientific">Oculimacula yallundae</name>
    <dbReference type="NCBI Taxonomy" id="86028"/>
    <lineage>
        <taxon>Eukaryota</taxon>
        <taxon>Fungi</taxon>
        <taxon>Dikarya</taxon>
        <taxon>Ascomycota</taxon>
        <taxon>Pezizomycotina</taxon>
        <taxon>Leotiomycetes</taxon>
        <taxon>Helotiales</taxon>
        <taxon>Ploettnerulaceae</taxon>
        <taxon>Oculimacula</taxon>
    </lineage>
</organism>
<name>A0ABR4CSK5_9HELO</name>
<feature type="region of interest" description="Disordered" evidence="1">
    <location>
        <begin position="193"/>
        <end position="224"/>
    </location>
</feature>
<comment type="caution">
    <text evidence="2">The sequence shown here is derived from an EMBL/GenBank/DDBJ whole genome shotgun (WGS) entry which is preliminary data.</text>
</comment>